<reference evidence="2" key="1">
    <citation type="submission" date="2017-03" db="EMBL/GenBank/DDBJ databases">
        <title>Phytopthora megakarya and P. palmivora, two closely related causual agents of cacao black pod achieved similar genome size and gene model numbers by different mechanisms.</title>
        <authorList>
            <person name="Ali S."/>
            <person name="Shao J."/>
            <person name="Larry D.J."/>
            <person name="Kronmiller B."/>
            <person name="Shen D."/>
            <person name="Strem M.D."/>
            <person name="Melnick R.L."/>
            <person name="Guiltinan M.J."/>
            <person name="Tyler B.M."/>
            <person name="Meinhardt L.W."/>
            <person name="Bailey B.A."/>
        </authorList>
    </citation>
    <scope>NUCLEOTIDE SEQUENCE [LARGE SCALE GENOMIC DNA]</scope>
    <source>
        <strain evidence="2">zdho120</strain>
    </source>
</reference>
<evidence type="ECO:0008006" key="3">
    <source>
        <dbReference type="Google" id="ProtNLM"/>
    </source>
</evidence>
<proteinExistence type="predicted"/>
<evidence type="ECO:0000313" key="1">
    <source>
        <dbReference type="EMBL" id="OWZ07321.1"/>
    </source>
</evidence>
<name>A0A225VP46_9STRA</name>
<keyword evidence="2" id="KW-1185">Reference proteome</keyword>
<evidence type="ECO:0000313" key="2">
    <source>
        <dbReference type="Proteomes" id="UP000198211"/>
    </source>
</evidence>
<dbReference type="AlphaFoldDB" id="A0A225VP46"/>
<dbReference type="Proteomes" id="UP000198211">
    <property type="component" value="Unassembled WGS sequence"/>
</dbReference>
<sequence length="138" mass="15132">MVSNKQLVSFFYVSVGQGLYRCTICGSERKQASATGYSNLMAHLGGKHADFEASTERPLQAFGCVSEEANAIFQLTQWILMRNMPLHEVEDAALTRAMNKLRPVTVNAVKKCMEGIAIRVGQDLTKALGTLFGLIFDG</sequence>
<organism evidence="1 2">
    <name type="scientific">Phytophthora megakarya</name>
    <dbReference type="NCBI Taxonomy" id="4795"/>
    <lineage>
        <taxon>Eukaryota</taxon>
        <taxon>Sar</taxon>
        <taxon>Stramenopiles</taxon>
        <taxon>Oomycota</taxon>
        <taxon>Peronosporomycetes</taxon>
        <taxon>Peronosporales</taxon>
        <taxon>Peronosporaceae</taxon>
        <taxon>Phytophthora</taxon>
    </lineage>
</organism>
<dbReference type="PANTHER" id="PTHR40866:SF1">
    <property type="entry name" value="BED-TYPE DOMAIN-CONTAINING PROTEIN"/>
    <property type="match status" value="1"/>
</dbReference>
<dbReference type="PANTHER" id="PTHR40866">
    <property type="entry name" value="BED-TYPE DOMAIN-CONTAINING PROTEIN"/>
    <property type="match status" value="1"/>
</dbReference>
<gene>
    <name evidence="1" type="ORF">PHMEG_00020296</name>
</gene>
<accession>A0A225VP46</accession>
<protein>
    <recommendedName>
        <fullName evidence="3">BED-type domain-containing protein</fullName>
    </recommendedName>
</protein>
<dbReference type="OrthoDB" id="124444at2759"/>
<dbReference type="EMBL" id="NBNE01003585">
    <property type="protein sequence ID" value="OWZ07321.1"/>
    <property type="molecule type" value="Genomic_DNA"/>
</dbReference>
<comment type="caution">
    <text evidence="1">The sequence shown here is derived from an EMBL/GenBank/DDBJ whole genome shotgun (WGS) entry which is preliminary data.</text>
</comment>